<dbReference type="PROSITE" id="PS51698">
    <property type="entry name" value="U_BOX"/>
    <property type="match status" value="1"/>
</dbReference>
<proteinExistence type="predicted"/>
<dbReference type="Pfam" id="PF04564">
    <property type="entry name" value="U-box"/>
    <property type="match status" value="1"/>
</dbReference>
<dbReference type="GO" id="GO:0004842">
    <property type="term" value="F:ubiquitin-protein transferase activity"/>
    <property type="evidence" value="ECO:0007669"/>
    <property type="project" value="InterPro"/>
</dbReference>
<dbReference type="SMART" id="SM00504">
    <property type="entry name" value="Ubox"/>
    <property type="match status" value="1"/>
</dbReference>
<sequence>MAVCTYPSAAAHFESRCPGKWEDISSISNSALHDALQVSMKEQLVRALGKTLSKTWNVTAYSVSTSNPAEQTIKASTAATLPEELFSIEEDEPNTAEPQQQQKSMPACNEAGMSFITAGERKQQRRQVALGAQRRGSLGGPSPPPPEFFCPISHCLMMEPVKILNTGVTINRTSAQAWMRTRSQVCPVTGQPLRGWVAMESNDALRERIEQWVEKQGINIKLLENAAVMMHDLCTQVAR</sequence>
<dbReference type="InterPro" id="IPR013083">
    <property type="entry name" value="Znf_RING/FYVE/PHD"/>
</dbReference>
<evidence type="ECO:0000259" key="2">
    <source>
        <dbReference type="PROSITE" id="PS51698"/>
    </source>
</evidence>
<feature type="domain" description="U-box" evidence="2">
    <location>
        <begin position="143"/>
        <end position="219"/>
    </location>
</feature>
<dbReference type="Proteomes" id="UP001314263">
    <property type="component" value="Unassembled WGS sequence"/>
</dbReference>
<evidence type="ECO:0000313" key="3">
    <source>
        <dbReference type="EMBL" id="CAK0784993.1"/>
    </source>
</evidence>
<reference evidence="3 4" key="1">
    <citation type="submission" date="2023-10" db="EMBL/GenBank/DDBJ databases">
        <authorList>
            <person name="Maclean D."/>
            <person name="Macfadyen A."/>
        </authorList>
    </citation>
    <scope>NUCLEOTIDE SEQUENCE [LARGE SCALE GENOMIC DNA]</scope>
</reference>
<dbReference type="GO" id="GO:0016567">
    <property type="term" value="P:protein ubiquitination"/>
    <property type="evidence" value="ECO:0007669"/>
    <property type="project" value="InterPro"/>
</dbReference>
<comment type="caution">
    <text evidence="3">The sequence shown here is derived from an EMBL/GenBank/DDBJ whole genome shotgun (WGS) entry which is preliminary data.</text>
</comment>
<organism evidence="3 4">
    <name type="scientific">Coccomyxa viridis</name>
    <dbReference type="NCBI Taxonomy" id="1274662"/>
    <lineage>
        <taxon>Eukaryota</taxon>
        <taxon>Viridiplantae</taxon>
        <taxon>Chlorophyta</taxon>
        <taxon>core chlorophytes</taxon>
        <taxon>Trebouxiophyceae</taxon>
        <taxon>Trebouxiophyceae incertae sedis</taxon>
        <taxon>Coccomyxaceae</taxon>
        <taxon>Coccomyxa</taxon>
    </lineage>
</organism>
<gene>
    <name evidence="3" type="ORF">CVIRNUC_008198</name>
</gene>
<evidence type="ECO:0000313" key="4">
    <source>
        <dbReference type="Proteomes" id="UP001314263"/>
    </source>
</evidence>
<dbReference type="AlphaFoldDB" id="A0AAV1IGE8"/>
<dbReference type="InterPro" id="IPR003613">
    <property type="entry name" value="Ubox_domain"/>
</dbReference>
<dbReference type="PANTHER" id="PTHR23315:SF7">
    <property type="entry name" value="U-BOX DOMAIN-CONTAINING PROTEIN 4"/>
    <property type="match status" value="1"/>
</dbReference>
<accession>A0AAV1IGE8</accession>
<protein>
    <recommendedName>
        <fullName evidence="2">U-box domain-containing protein</fullName>
    </recommendedName>
</protein>
<dbReference type="EMBL" id="CAUYUE010000011">
    <property type="protein sequence ID" value="CAK0784993.1"/>
    <property type="molecule type" value="Genomic_DNA"/>
</dbReference>
<feature type="region of interest" description="Disordered" evidence="1">
    <location>
        <begin position="122"/>
        <end position="144"/>
    </location>
</feature>
<dbReference type="SUPFAM" id="SSF57850">
    <property type="entry name" value="RING/U-box"/>
    <property type="match status" value="1"/>
</dbReference>
<evidence type="ECO:0000256" key="1">
    <source>
        <dbReference type="SAM" id="MobiDB-lite"/>
    </source>
</evidence>
<dbReference type="PANTHER" id="PTHR23315">
    <property type="entry name" value="U BOX DOMAIN-CONTAINING"/>
    <property type="match status" value="1"/>
</dbReference>
<keyword evidence="4" id="KW-1185">Reference proteome</keyword>
<name>A0AAV1IGE8_9CHLO</name>
<dbReference type="Gene3D" id="3.30.40.10">
    <property type="entry name" value="Zinc/RING finger domain, C3HC4 (zinc finger)"/>
    <property type="match status" value="1"/>
</dbReference>